<dbReference type="EMBL" id="CAWYQH010000001">
    <property type="protein sequence ID" value="CAK8672147.1"/>
    <property type="molecule type" value="Genomic_DNA"/>
</dbReference>
<reference evidence="2 3" key="1">
    <citation type="submission" date="2024-02" db="EMBL/GenBank/DDBJ databases">
        <authorList>
            <person name="Daric V."/>
            <person name="Darras S."/>
        </authorList>
    </citation>
    <scope>NUCLEOTIDE SEQUENCE [LARGE SCALE GENOMIC DNA]</scope>
</reference>
<evidence type="ECO:0000313" key="3">
    <source>
        <dbReference type="Proteomes" id="UP001642483"/>
    </source>
</evidence>
<evidence type="ECO:0000313" key="2">
    <source>
        <dbReference type="EMBL" id="CAK8672147.1"/>
    </source>
</evidence>
<dbReference type="Proteomes" id="UP001642483">
    <property type="component" value="Unassembled WGS sequence"/>
</dbReference>
<proteinExistence type="predicted"/>
<protein>
    <submittedName>
        <fullName evidence="2">Uncharacterized protein</fullName>
    </submittedName>
</protein>
<comment type="caution">
    <text evidence="2">The sequence shown here is derived from an EMBL/GenBank/DDBJ whole genome shotgun (WGS) entry which is preliminary data.</text>
</comment>
<feature type="transmembrane region" description="Helical" evidence="1">
    <location>
        <begin position="12"/>
        <end position="33"/>
    </location>
</feature>
<keyword evidence="1" id="KW-0472">Membrane</keyword>
<keyword evidence="1" id="KW-0812">Transmembrane</keyword>
<gene>
    <name evidence="2" type="ORF">CVLEPA_LOCUS1137</name>
</gene>
<accession>A0ABP0EXE8</accession>
<keyword evidence="3" id="KW-1185">Reference proteome</keyword>
<keyword evidence="1" id="KW-1133">Transmembrane helix</keyword>
<name>A0ABP0EXE8_CLALP</name>
<sequence length="73" mass="8561">MSNADFWKSGGLKAGQLVALQFVLYGFSFWIWFYRLIPLLHNVSHHMKKLQRLLIFPLGNISTFRVLFPCFSI</sequence>
<evidence type="ECO:0000256" key="1">
    <source>
        <dbReference type="SAM" id="Phobius"/>
    </source>
</evidence>
<organism evidence="2 3">
    <name type="scientific">Clavelina lepadiformis</name>
    <name type="common">Light-bulb sea squirt</name>
    <name type="synonym">Ascidia lepadiformis</name>
    <dbReference type="NCBI Taxonomy" id="159417"/>
    <lineage>
        <taxon>Eukaryota</taxon>
        <taxon>Metazoa</taxon>
        <taxon>Chordata</taxon>
        <taxon>Tunicata</taxon>
        <taxon>Ascidiacea</taxon>
        <taxon>Aplousobranchia</taxon>
        <taxon>Clavelinidae</taxon>
        <taxon>Clavelina</taxon>
    </lineage>
</organism>